<dbReference type="EMBL" id="FRAG01000057">
    <property type="protein sequence ID" value="SHK41487.1"/>
    <property type="molecule type" value="Genomic_DNA"/>
</dbReference>
<evidence type="ECO:0000313" key="8">
    <source>
        <dbReference type="EMBL" id="SHK41487.1"/>
    </source>
</evidence>
<proteinExistence type="inferred from homology"/>
<gene>
    <name evidence="8" type="ORF">SAMN02745912_03237</name>
</gene>
<dbReference type="InterPro" id="IPR025657">
    <property type="entry name" value="RadC_JAB"/>
</dbReference>
<dbReference type="InterPro" id="IPR001405">
    <property type="entry name" value="UPF0758"/>
</dbReference>
<comment type="similarity">
    <text evidence="1">Belongs to the UPF0758 family.</text>
</comment>
<evidence type="ECO:0000256" key="6">
    <source>
        <dbReference type="ARBA" id="ARBA00023049"/>
    </source>
</evidence>
<sequence length="147" mass="16618">MKTFTTYSIRLVKEKAARYDIAKKINSPSEVWKIATEILHLHEMSEEVFSIITLSTKNEVTGLFEVSRGTVDSSLVHPREVFKRALLSNASSILLLHNHPSGDPKPSPEDIRVTKRLKDAGELLGIQVLDHVIIGDEYFSLKEKDMM</sequence>
<protein>
    <submittedName>
        <fullName evidence="8">DNA repair protein RadC</fullName>
    </submittedName>
</protein>
<dbReference type="CDD" id="cd08071">
    <property type="entry name" value="MPN_DUF2466"/>
    <property type="match status" value="1"/>
</dbReference>
<evidence type="ECO:0000256" key="4">
    <source>
        <dbReference type="ARBA" id="ARBA00022801"/>
    </source>
</evidence>
<dbReference type="STRING" id="1121301.SAMN02745912_03237"/>
<dbReference type="Pfam" id="PF04002">
    <property type="entry name" value="RadC"/>
    <property type="match status" value="1"/>
</dbReference>
<dbReference type="GO" id="GO:0008237">
    <property type="term" value="F:metallopeptidase activity"/>
    <property type="evidence" value="ECO:0007669"/>
    <property type="project" value="UniProtKB-KW"/>
</dbReference>
<evidence type="ECO:0000256" key="2">
    <source>
        <dbReference type="ARBA" id="ARBA00022670"/>
    </source>
</evidence>
<dbReference type="Proteomes" id="UP000184465">
    <property type="component" value="Unassembled WGS sequence"/>
</dbReference>
<evidence type="ECO:0000256" key="5">
    <source>
        <dbReference type="ARBA" id="ARBA00022833"/>
    </source>
</evidence>
<dbReference type="Gene3D" id="3.40.140.10">
    <property type="entry name" value="Cytidine Deaminase, domain 2"/>
    <property type="match status" value="1"/>
</dbReference>
<evidence type="ECO:0000256" key="1">
    <source>
        <dbReference type="ARBA" id="ARBA00010243"/>
    </source>
</evidence>
<keyword evidence="2" id="KW-0645">Protease</keyword>
<dbReference type="InterPro" id="IPR037518">
    <property type="entry name" value="MPN"/>
</dbReference>
<keyword evidence="4" id="KW-0378">Hydrolase</keyword>
<keyword evidence="6" id="KW-0482">Metalloprotease</keyword>
<reference evidence="8 9" key="1">
    <citation type="submission" date="2016-11" db="EMBL/GenBank/DDBJ databases">
        <authorList>
            <person name="Jaros S."/>
            <person name="Januszkiewicz K."/>
            <person name="Wedrychowicz H."/>
        </authorList>
    </citation>
    <scope>NUCLEOTIDE SEQUENCE [LARGE SCALE GENOMIC DNA]</scope>
    <source>
        <strain evidence="8 9">DSM 15212</strain>
    </source>
</reference>
<accession>A0A1M6SAD5</accession>
<evidence type="ECO:0000259" key="7">
    <source>
        <dbReference type="PROSITE" id="PS50249"/>
    </source>
</evidence>
<dbReference type="GO" id="GO:0006508">
    <property type="term" value="P:proteolysis"/>
    <property type="evidence" value="ECO:0007669"/>
    <property type="project" value="UniProtKB-KW"/>
</dbReference>
<dbReference type="OrthoDB" id="9804482at2"/>
<dbReference type="RefSeq" id="WP_073152428.1">
    <property type="nucleotide sequence ID" value="NZ_FRAG01000057.1"/>
</dbReference>
<evidence type="ECO:0000256" key="3">
    <source>
        <dbReference type="ARBA" id="ARBA00022723"/>
    </source>
</evidence>
<dbReference type="AlphaFoldDB" id="A0A1M6SAD5"/>
<dbReference type="PANTHER" id="PTHR30471:SF3">
    <property type="entry name" value="UPF0758 PROTEIN YEES-RELATED"/>
    <property type="match status" value="1"/>
</dbReference>
<keyword evidence="3" id="KW-0479">Metal-binding</keyword>
<keyword evidence="5" id="KW-0862">Zinc</keyword>
<organism evidence="8 9">
    <name type="scientific">Paramaledivibacter caminithermalis (strain DSM 15212 / CIP 107654 / DViRD3)</name>
    <name type="common">Clostridium caminithermale</name>
    <dbReference type="NCBI Taxonomy" id="1121301"/>
    <lineage>
        <taxon>Bacteria</taxon>
        <taxon>Bacillati</taxon>
        <taxon>Bacillota</taxon>
        <taxon>Clostridia</taxon>
        <taxon>Peptostreptococcales</taxon>
        <taxon>Caminicellaceae</taxon>
        <taxon>Paramaledivibacter</taxon>
    </lineage>
</organism>
<dbReference type="PROSITE" id="PS50249">
    <property type="entry name" value="MPN"/>
    <property type="match status" value="1"/>
</dbReference>
<dbReference type="InterPro" id="IPR020891">
    <property type="entry name" value="UPF0758_CS"/>
</dbReference>
<feature type="domain" description="MPN" evidence="7">
    <location>
        <begin position="24"/>
        <end position="147"/>
    </location>
</feature>
<keyword evidence="9" id="KW-1185">Reference proteome</keyword>
<dbReference type="PROSITE" id="PS01302">
    <property type="entry name" value="UPF0758"/>
    <property type="match status" value="1"/>
</dbReference>
<dbReference type="PANTHER" id="PTHR30471">
    <property type="entry name" value="DNA REPAIR PROTEIN RADC"/>
    <property type="match status" value="1"/>
</dbReference>
<dbReference type="GO" id="GO:0046872">
    <property type="term" value="F:metal ion binding"/>
    <property type="evidence" value="ECO:0007669"/>
    <property type="project" value="UniProtKB-KW"/>
</dbReference>
<name>A0A1M6SAD5_PARC5</name>
<evidence type="ECO:0000313" key="9">
    <source>
        <dbReference type="Proteomes" id="UP000184465"/>
    </source>
</evidence>